<accession>A0A811SDR2</accession>
<dbReference type="GO" id="GO:0006355">
    <property type="term" value="P:regulation of DNA-templated transcription"/>
    <property type="evidence" value="ECO:0007669"/>
    <property type="project" value="InterPro"/>
</dbReference>
<evidence type="ECO:0000313" key="7">
    <source>
        <dbReference type="EMBL" id="CAD6339761.1"/>
    </source>
</evidence>
<evidence type="ECO:0000259" key="6">
    <source>
        <dbReference type="PROSITE" id="PS51005"/>
    </source>
</evidence>
<organism evidence="7 8">
    <name type="scientific">Miscanthus lutarioriparius</name>
    <dbReference type="NCBI Taxonomy" id="422564"/>
    <lineage>
        <taxon>Eukaryota</taxon>
        <taxon>Viridiplantae</taxon>
        <taxon>Streptophyta</taxon>
        <taxon>Embryophyta</taxon>
        <taxon>Tracheophyta</taxon>
        <taxon>Spermatophyta</taxon>
        <taxon>Magnoliopsida</taxon>
        <taxon>Liliopsida</taxon>
        <taxon>Poales</taxon>
        <taxon>Poaceae</taxon>
        <taxon>PACMAD clade</taxon>
        <taxon>Panicoideae</taxon>
        <taxon>Andropogonodae</taxon>
        <taxon>Andropogoneae</taxon>
        <taxon>Saccharinae</taxon>
        <taxon>Miscanthus</taxon>
    </lineage>
</organism>
<proteinExistence type="predicted"/>
<feature type="compositionally biased region" description="Basic and acidic residues" evidence="5">
    <location>
        <begin position="357"/>
        <end position="366"/>
    </location>
</feature>
<evidence type="ECO:0000256" key="2">
    <source>
        <dbReference type="ARBA" id="ARBA00023125"/>
    </source>
</evidence>
<dbReference type="GO" id="GO:0003677">
    <property type="term" value="F:DNA binding"/>
    <property type="evidence" value="ECO:0007669"/>
    <property type="project" value="UniProtKB-KW"/>
</dbReference>
<keyword evidence="2" id="KW-0238">DNA-binding</keyword>
<dbReference type="EMBL" id="CAJGYO010000019">
    <property type="protein sequence ID" value="CAD6339761.1"/>
    <property type="molecule type" value="Genomic_DNA"/>
</dbReference>
<keyword evidence="3" id="KW-0804">Transcription</keyword>
<dbReference type="AlphaFoldDB" id="A0A811SDR2"/>
<keyword evidence="1" id="KW-0805">Transcription regulation</keyword>
<name>A0A811SDR2_9POAL</name>
<dbReference type="SUPFAM" id="SSF101941">
    <property type="entry name" value="NAC domain"/>
    <property type="match status" value="2"/>
</dbReference>
<dbReference type="OrthoDB" id="729519at2759"/>
<dbReference type="PROSITE" id="PS51005">
    <property type="entry name" value="NAC"/>
    <property type="match status" value="2"/>
</dbReference>
<feature type="domain" description="NAC" evidence="6">
    <location>
        <begin position="183"/>
        <end position="334"/>
    </location>
</feature>
<protein>
    <recommendedName>
        <fullName evidence="6">NAC domain-containing protein</fullName>
    </recommendedName>
</protein>
<dbReference type="InterPro" id="IPR036093">
    <property type="entry name" value="NAC_dom_sf"/>
</dbReference>
<sequence length="519" mass="55669">MAAAACAAGGLPPGILFSPEDEVAVGHYLLPRLQGWPLSIDGLILDDDPLSAPPWELLERNGRKEQAFFFAEGQARCGKGTRQRRTCAGGGWWEGQKTCAEGDKLRVPGGADGKEAAWRKKAFNFHSGSGGDGKRSTGWVMHEYAVTGPEDLARSPLRLYHIRLSSYGRKQCGAMELPPGLGFLPGFVFAPEDSDAVVHYLLPRMLGQPLPLDGLILDDDPLSAPPWELLERSGRREDAFFFALGQAKSSKGSRQKRTCAGGGFWNGEKTCVDGEKLRVPGGTAEVAWRKKALSFQEGGGEKGGSTGWVMHEYAITAPDHLAESRLRLYRIRFSGHGKKRKRGDGGGAGAGDSCGDEPARNEAPRRRVAEDDALLHMSSPQQPISSSTVLIDRNQNCINGADHHAAPVTLLAPGIVDTNSDSLGSIDINELFRLVENSSSPNPCVLPAATTGYEAHLEADGAGSSFFCQTMATAPPCSAVDTTDLVAPMNMMMMHRGCMEPIDSAIFSTAPPNQYYAAC</sequence>
<keyword evidence="4" id="KW-0539">Nucleus</keyword>
<evidence type="ECO:0000256" key="4">
    <source>
        <dbReference type="ARBA" id="ARBA00023242"/>
    </source>
</evidence>
<evidence type="ECO:0000313" key="8">
    <source>
        <dbReference type="Proteomes" id="UP000604825"/>
    </source>
</evidence>
<evidence type="ECO:0000256" key="3">
    <source>
        <dbReference type="ARBA" id="ARBA00023163"/>
    </source>
</evidence>
<dbReference type="PANTHER" id="PTHR31719:SF167">
    <property type="entry name" value="NAC DOMAIN-CONTAINING PROTEIN"/>
    <property type="match status" value="1"/>
</dbReference>
<feature type="region of interest" description="Disordered" evidence="5">
    <location>
        <begin position="336"/>
        <end position="366"/>
    </location>
</feature>
<dbReference type="Proteomes" id="UP000604825">
    <property type="component" value="Unassembled WGS sequence"/>
</dbReference>
<dbReference type="Gene3D" id="2.170.150.80">
    <property type="entry name" value="NAC domain"/>
    <property type="match status" value="2"/>
</dbReference>
<dbReference type="Pfam" id="PF02365">
    <property type="entry name" value="NAM"/>
    <property type="match status" value="2"/>
</dbReference>
<evidence type="ECO:0000256" key="5">
    <source>
        <dbReference type="SAM" id="MobiDB-lite"/>
    </source>
</evidence>
<evidence type="ECO:0000256" key="1">
    <source>
        <dbReference type="ARBA" id="ARBA00023015"/>
    </source>
</evidence>
<reference evidence="7" key="1">
    <citation type="submission" date="2020-10" db="EMBL/GenBank/DDBJ databases">
        <authorList>
            <person name="Han B."/>
            <person name="Lu T."/>
            <person name="Zhao Q."/>
            <person name="Huang X."/>
            <person name="Zhao Y."/>
        </authorList>
    </citation>
    <scope>NUCLEOTIDE SEQUENCE</scope>
</reference>
<feature type="domain" description="NAC" evidence="6">
    <location>
        <begin position="11"/>
        <end position="165"/>
    </location>
</feature>
<dbReference type="InterPro" id="IPR003441">
    <property type="entry name" value="NAC-dom"/>
</dbReference>
<gene>
    <name evidence="7" type="ORF">NCGR_LOCUS63859</name>
</gene>
<keyword evidence="8" id="KW-1185">Reference proteome</keyword>
<dbReference type="PANTHER" id="PTHR31719">
    <property type="entry name" value="NAC TRANSCRIPTION FACTOR 56"/>
    <property type="match status" value="1"/>
</dbReference>
<comment type="caution">
    <text evidence="7">The sequence shown here is derived from an EMBL/GenBank/DDBJ whole genome shotgun (WGS) entry which is preliminary data.</text>
</comment>